<evidence type="ECO:0000313" key="3">
    <source>
        <dbReference type="Proteomes" id="UP000009169"/>
    </source>
</evidence>
<organism evidence="2 3">
    <name type="scientific">Trichophyton equinum (strain ATCC MYA-4606 / CBS 127.97)</name>
    <name type="common">Horse ringworm fungus</name>
    <dbReference type="NCBI Taxonomy" id="559882"/>
    <lineage>
        <taxon>Eukaryota</taxon>
        <taxon>Fungi</taxon>
        <taxon>Dikarya</taxon>
        <taxon>Ascomycota</taxon>
        <taxon>Pezizomycotina</taxon>
        <taxon>Eurotiomycetes</taxon>
        <taxon>Eurotiomycetidae</taxon>
        <taxon>Onygenales</taxon>
        <taxon>Arthrodermataceae</taxon>
        <taxon>Trichophyton</taxon>
    </lineage>
</organism>
<accession>F2PYA8</accession>
<protein>
    <submittedName>
        <fullName evidence="2">Uncharacterized protein</fullName>
    </submittedName>
</protein>
<feature type="region of interest" description="Disordered" evidence="1">
    <location>
        <begin position="45"/>
        <end position="106"/>
    </location>
</feature>
<dbReference type="VEuPathDB" id="FungiDB:TEQG_05931"/>
<dbReference type="Proteomes" id="UP000009169">
    <property type="component" value="Unassembled WGS sequence"/>
</dbReference>
<dbReference type="HOGENOM" id="CLU_2063137_0_0_1"/>
<proteinExistence type="predicted"/>
<evidence type="ECO:0000313" key="2">
    <source>
        <dbReference type="EMBL" id="EGE06876.1"/>
    </source>
</evidence>
<sequence>MAETRRLPLDPSIWNIQSKLAVTDEGEVTARLLQCRIFGVDRRCPSKQREKRKTKAKKERERGRGRGVFSPRRRTGLPYIPIPTQTARGTAKGFEKGDGWSEAEQDETARLEIDIDLTS</sequence>
<evidence type="ECO:0000256" key="1">
    <source>
        <dbReference type="SAM" id="MobiDB-lite"/>
    </source>
</evidence>
<gene>
    <name evidence="2" type="ORF">TEQG_05931</name>
</gene>
<dbReference type="AlphaFoldDB" id="F2PYA8"/>
<name>F2PYA8_TRIEC</name>
<dbReference type="EMBL" id="DS995752">
    <property type="protein sequence ID" value="EGE06876.1"/>
    <property type="molecule type" value="Genomic_DNA"/>
</dbReference>
<reference evidence="3" key="1">
    <citation type="journal article" date="2012" name="MBio">
        <title>Comparative genome analysis of Trichophyton rubrum and related dermatophytes reveals candidate genes involved in infection.</title>
        <authorList>
            <person name="Martinez D.A."/>
            <person name="Oliver B.G."/>
            <person name="Graeser Y."/>
            <person name="Goldberg J.M."/>
            <person name="Li W."/>
            <person name="Martinez-Rossi N.M."/>
            <person name="Monod M."/>
            <person name="Shelest E."/>
            <person name="Barton R.C."/>
            <person name="Birch E."/>
            <person name="Brakhage A.A."/>
            <person name="Chen Z."/>
            <person name="Gurr S.J."/>
            <person name="Heiman D."/>
            <person name="Heitman J."/>
            <person name="Kosti I."/>
            <person name="Rossi A."/>
            <person name="Saif S."/>
            <person name="Samalova M."/>
            <person name="Saunders C.W."/>
            <person name="Shea T."/>
            <person name="Summerbell R.C."/>
            <person name="Xu J."/>
            <person name="Young S."/>
            <person name="Zeng Q."/>
            <person name="Birren B.W."/>
            <person name="Cuomo C.A."/>
            <person name="White T.C."/>
        </authorList>
    </citation>
    <scope>NUCLEOTIDE SEQUENCE [LARGE SCALE GENOMIC DNA]</scope>
    <source>
        <strain evidence="3">ATCC MYA-4606 / CBS 127.97</strain>
    </source>
</reference>
<keyword evidence="3" id="KW-1185">Reference proteome</keyword>